<proteinExistence type="predicted"/>
<protein>
    <submittedName>
        <fullName evidence="2">Uncharacterized protein</fullName>
    </submittedName>
</protein>
<sequence>MRRYRSATHPGQIDAVRGAEPAVLAGAHTGQPGMDLTATPSAFTQPAFVRSGVRFEGFESGGAHLGGRGLGIEHPRPRRLRRLALPALPASALSGADATQPRGADDAADQAAASPRLLGSGIVHKRFEAGGAHLHNRCLGPAYQDGIRAVAAQNRHRAPFLTAL</sequence>
<feature type="region of interest" description="Disordered" evidence="1">
    <location>
        <begin position="92"/>
        <end position="111"/>
    </location>
</feature>
<accession>I0WG13</accession>
<name>I0WG13_RHOOP</name>
<evidence type="ECO:0000256" key="1">
    <source>
        <dbReference type="SAM" id="MobiDB-lite"/>
    </source>
</evidence>
<dbReference type="PATRIC" id="fig|1165867.3.peg.5738"/>
<evidence type="ECO:0000313" key="2">
    <source>
        <dbReference type="EMBL" id="EID75329.1"/>
    </source>
</evidence>
<organism evidence="2 3">
    <name type="scientific">Rhodococcus opacus RKJ300 = JCM 13270</name>
    <dbReference type="NCBI Taxonomy" id="1165867"/>
    <lineage>
        <taxon>Bacteria</taxon>
        <taxon>Bacillati</taxon>
        <taxon>Actinomycetota</taxon>
        <taxon>Actinomycetes</taxon>
        <taxon>Mycobacteriales</taxon>
        <taxon>Nocardiaceae</taxon>
        <taxon>Rhodococcus</taxon>
    </lineage>
</organism>
<dbReference type="EMBL" id="AJJH01000157">
    <property type="protein sequence ID" value="EID75329.1"/>
    <property type="molecule type" value="Genomic_DNA"/>
</dbReference>
<dbReference type="AlphaFoldDB" id="I0WG13"/>
<evidence type="ECO:0000313" key="3">
    <source>
        <dbReference type="Proteomes" id="UP000006447"/>
    </source>
</evidence>
<comment type="caution">
    <text evidence="2">The sequence shown here is derived from an EMBL/GenBank/DDBJ whole genome shotgun (WGS) entry which is preliminary data.</text>
</comment>
<gene>
    <name evidence="2" type="ORF">W59_28056</name>
</gene>
<dbReference type="Proteomes" id="UP000006447">
    <property type="component" value="Unassembled WGS sequence"/>
</dbReference>
<reference evidence="2 3" key="1">
    <citation type="journal article" date="2012" name="J. Bacteriol.">
        <title>Draft genome sequence of the nitrophenol-degrading actinomycete Rhodococcus imtechensis RKJ300.</title>
        <authorList>
            <person name="Vikram S."/>
            <person name="Kumar S."/>
            <person name="Subramanian S."/>
            <person name="Raghava G.P."/>
        </authorList>
    </citation>
    <scope>NUCLEOTIDE SEQUENCE [LARGE SCALE GENOMIC DNA]</scope>
    <source>
        <strain evidence="2 3">RKJ300</strain>
    </source>
</reference>